<proteinExistence type="inferred from homology"/>
<evidence type="ECO:0000259" key="16">
    <source>
        <dbReference type="PROSITE" id="PS51873"/>
    </source>
</evidence>
<dbReference type="Pfam" id="PF22191">
    <property type="entry name" value="IBR_1"/>
    <property type="match status" value="1"/>
</dbReference>
<accession>A0AAE2D9H2</accession>
<keyword evidence="6" id="KW-0479">Metal-binding</keyword>
<dbReference type="GO" id="GO:0005794">
    <property type="term" value="C:Golgi apparatus"/>
    <property type="evidence" value="ECO:0007669"/>
    <property type="project" value="UniProtKB-SubCell"/>
</dbReference>
<reference evidence="17" key="2">
    <citation type="journal article" date="2023" name="Infect Dis Poverty">
        <title>Chromosome-scale genome of the human blood fluke Schistosoma mekongi and its implications for public health.</title>
        <authorList>
            <person name="Zhou M."/>
            <person name="Xu L."/>
            <person name="Xu D."/>
            <person name="Chen W."/>
            <person name="Khan J."/>
            <person name="Hu Y."/>
            <person name="Huang H."/>
            <person name="Wei H."/>
            <person name="Zhang Y."/>
            <person name="Chusongsang P."/>
            <person name="Tanasarnprasert K."/>
            <person name="Hu X."/>
            <person name="Limpanont Y."/>
            <person name="Lv Z."/>
        </authorList>
    </citation>
    <scope>NUCLEOTIDE SEQUENCE</scope>
    <source>
        <strain evidence="17">LV_2022a</strain>
    </source>
</reference>
<dbReference type="InterPro" id="IPR017907">
    <property type="entry name" value="Znf_RING_CS"/>
</dbReference>
<dbReference type="SMART" id="SM00647">
    <property type="entry name" value="IBR"/>
    <property type="match status" value="1"/>
</dbReference>
<evidence type="ECO:0000256" key="8">
    <source>
        <dbReference type="ARBA" id="ARBA00022737"/>
    </source>
</evidence>
<keyword evidence="18" id="KW-1185">Reference proteome</keyword>
<keyword evidence="14 15" id="KW-0472">Membrane</keyword>
<comment type="similarity">
    <text evidence="3 15">Belongs to the nonaspanin (TM9SF) (TC 9.A.2) family.</text>
</comment>
<evidence type="ECO:0000256" key="2">
    <source>
        <dbReference type="ARBA" id="ARBA00004555"/>
    </source>
</evidence>
<evidence type="ECO:0000256" key="15">
    <source>
        <dbReference type="RuleBase" id="RU363079"/>
    </source>
</evidence>
<dbReference type="PANTHER" id="PTHR10766:SF55">
    <property type="entry name" value="TRANSMEMBRANE 9 SUPERFAMILY MEMBER 4"/>
    <property type="match status" value="1"/>
</dbReference>
<keyword evidence="11" id="KW-0862">Zinc</keyword>
<evidence type="ECO:0000256" key="13">
    <source>
        <dbReference type="ARBA" id="ARBA00023034"/>
    </source>
</evidence>
<dbReference type="Gene3D" id="1.20.120.1750">
    <property type="match status" value="1"/>
</dbReference>
<keyword evidence="13" id="KW-0333">Golgi apparatus</keyword>
<evidence type="ECO:0000256" key="12">
    <source>
        <dbReference type="ARBA" id="ARBA00022989"/>
    </source>
</evidence>
<dbReference type="InterPro" id="IPR004240">
    <property type="entry name" value="EMP70"/>
</dbReference>
<protein>
    <recommendedName>
        <fullName evidence="15">Transmembrane 9 superfamily member</fullName>
    </recommendedName>
</protein>
<dbReference type="GO" id="GO:0016020">
    <property type="term" value="C:membrane"/>
    <property type="evidence" value="ECO:0007669"/>
    <property type="project" value="UniProtKB-SubCell"/>
</dbReference>
<dbReference type="InterPro" id="IPR013083">
    <property type="entry name" value="Znf_RING/FYVE/PHD"/>
</dbReference>
<feature type="transmembrane region" description="Helical" evidence="15">
    <location>
        <begin position="253"/>
        <end position="282"/>
    </location>
</feature>
<gene>
    <name evidence="17" type="ORF">MN116_002168</name>
</gene>
<dbReference type="GO" id="GO:0016740">
    <property type="term" value="F:transferase activity"/>
    <property type="evidence" value="ECO:0007669"/>
    <property type="project" value="UniProtKB-KW"/>
</dbReference>
<evidence type="ECO:0000256" key="7">
    <source>
        <dbReference type="ARBA" id="ARBA00022729"/>
    </source>
</evidence>
<feature type="domain" description="RING-type" evidence="16">
    <location>
        <begin position="276"/>
        <end position="716"/>
    </location>
</feature>
<evidence type="ECO:0000256" key="9">
    <source>
        <dbReference type="ARBA" id="ARBA00022771"/>
    </source>
</evidence>
<keyword evidence="4" id="KW-0808">Transferase</keyword>
<keyword evidence="8" id="KW-0677">Repeat</keyword>
<dbReference type="Pfam" id="PF02990">
    <property type="entry name" value="EMP70"/>
    <property type="match status" value="1"/>
</dbReference>
<reference evidence="17" key="1">
    <citation type="submission" date="2022-04" db="EMBL/GenBank/DDBJ databases">
        <authorList>
            <person name="Xu L."/>
            <person name="Lv Z."/>
        </authorList>
    </citation>
    <scope>NUCLEOTIDE SEQUENCE</scope>
    <source>
        <strain evidence="17">LV_2022a</strain>
    </source>
</reference>
<sequence length="769" mass="87539">MAENTGCSEVCSAITITVIFLILIRTLRKDIAKYNRIDDVEDIIEESGWKLVHGDVFRPPRHTQLFTALFGSGVQLFFMVFIVIFFAMLGTLSPASRGALMNAAIFIYVFMGLFAGYFAGRLYKTLHGPFWKSTAVATGLLFPSIVLVFGLVINTFIWYKGSSAAIPFTTLLALLSLWLGISLPLIYIGFFFGYRKRGFEQPIHTNRIPRAVPDQRVCQNLLLSTLYSGALPFGAVFIEVFFIYNAIWESQFYYLFGFLFIVFIILIICCAQVAIVAAYFQLCNEDYHWWWRTFITSGGAAVYLLGYSFFYFLTKCLKTYVISVLRDRIDVNCACPSYLCSQGGQLTDSEIKDLLPPDIYQRFSAKKLQREIERNVNVTFCPAINCGAVCQIPSLKASLPNGMNPPSKSSGHFLERFTRWYRRRLCNSQEVTHFSPSAKDTNFLADDTLRISNSTCYQSVGDFVNENKERVATPTTERVEQKNLHLDKRALIYQVSPGRPAVRVVCNQCSHEFCARCHLNWHIGVGPYVCEEYTRNGVKGNKNLSMQYYSQQNLLGNFDECMINENTSNHINAHLESDPIVFDQHKSHPVTQNSELMKSLTSLKNPKKNKMRKVSFRRSKRKRRGYLQNHSAIHLSNPDISDNVDVSVLAVGFPPYSPDDWLKRCPACLVPIERIEGCAQMMCRSCKHTFCWYCLTSLDDDFLLQHYDDGACKGKLGHSRASVIGHRVYRNVFRSADVGSLFCSFDICAVTRIYKLLYTIGFNKSNFNC</sequence>
<keyword evidence="9" id="KW-0863">Zinc-finger</keyword>
<dbReference type="Gene3D" id="3.30.40.10">
    <property type="entry name" value="Zinc/RING finger domain, C3HC4 (zinc finger)"/>
    <property type="match status" value="1"/>
</dbReference>
<dbReference type="PANTHER" id="PTHR10766">
    <property type="entry name" value="TRANSMEMBRANE 9 SUPERFAMILY PROTEIN"/>
    <property type="match status" value="1"/>
</dbReference>
<keyword evidence="12 15" id="KW-1133">Transmembrane helix</keyword>
<evidence type="ECO:0000256" key="6">
    <source>
        <dbReference type="ARBA" id="ARBA00022723"/>
    </source>
</evidence>
<dbReference type="Proteomes" id="UP001292079">
    <property type="component" value="Unassembled WGS sequence"/>
</dbReference>
<dbReference type="PROSITE" id="PS00518">
    <property type="entry name" value="ZF_RING_1"/>
    <property type="match status" value="1"/>
</dbReference>
<feature type="transmembrane region" description="Helical" evidence="15">
    <location>
        <begin position="171"/>
        <end position="194"/>
    </location>
</feature>
<dbReference type="GO" id="GO:0008270">
    <property type="term" value="F:zinc ion binding"/>
    <property type="evidence" value="ECO:0007669"/>
    <property type="project" value="UniProtKB-KW"/>
</dbReference>
<dbReference type="SUPFAM" id="SSF57850">
    <property type="entry name" value="RING/U-box"/>
    <property type="match status" value="2"/>
</dbReference>
<dbReference type="CDD" id="cd20335">
    <property type="entry name" value="BRcat_RBR"/>
    <property type="match status" value="1"/>
</dbReference>
<dbReference type="InterPro" id="IPR044066">
    <property type="entry name" value="TRIAD_supradom"/>
</dbReference>
<comment type="caution">
    <text evidence="17">The sequence shown here is derived from an EMBL/GenBank/DDBJ whole genome shotgun (WGS) entry which is preliminary data.</text>
</comment>
<evidence type="ECO:0000313" key="18">
    <source>
        <dbReference type="Proteomes" id="UP001292079"/>
    </source>
</evidence>
<comment type="subcellular location">
    <subcellularLocation>
        <location evidence="2">Golgi apparatus</location>
    </subcellularLocation>
    <subcellularLocation>
        <location evidence="1">Membrane</location>
        <topology evidence="1">Multi-pass membrane protein</topology>
    </subcellularLocation>
</comment>
<evidence type="ECO:0000256" key="11">
    <source>
        <dbReference type="ARBA" id="ARBA00022833"/>
    </source>
</evidence>
<feature type="transmembrane region" description="Helical" evidence="15">
    <location>
        <begin position="99"/>
        <end position="119"/>
    </location>
</feature>
<keyword evidence="5 15" id="KW-0812">Transmembrane</keyword>
<evidence type="ECO:0000256" key="1">
    <source>
        <dbReference type="ARBA" id="ARBA00004141"/>
    </source>
</evidence>
<evidence type="ECO:0000256" key="10">
    <source>
        <dbReference type="ARBA" id="ARBA00022786"/>
    </source>
</evidence>
<evidence type="ECO:0000256" key="5">
    <source>
        <dbReference type="ARBA" id="ARBA00022692"/>
    </source>
</evidence>
<feature type="transmembrane region" description="Helical" evidence="15">
    <location>
        <begin position="6"/>
        <end position="27"/>
    </location>
</feature>
<evidence type="ECO:0000256" key="14">
    <source>
        <dbReference type="ARBA" id="ARBA00023136"/>
    </source>
</evidence>
<dbReference type="CDD" id="cd20352">
    <property type="entry name" value="Rcat_RBR_RNF144"/>
    <property type="match status" value="1"/>
</dbReference>
<feature type="transmembrane region" description="Helical" evidence="15">
    <location>
        <begin position="65"/>
        <end position="87"/>
    </location>
</feature>
<dbReference type="GO" id="GO:0072657">
    <property type="term" value="P:protein localization to membrane"/>
    <property type="evidence" value="ECO:0007669"/>
    <property type="project" value="TreeGrafter"/>
</dbReference>
<evidence type="ECO:0000313" key="17">
    <source>
        <dbReference type="EMBL" id="KAK4475075.1"/>
    </source>
</evidence>
<dbReference type="EMBL" id="JALJAT010000001">
    <property type="protein sequence ID" value="KAK4475075.1"/>
    <property type="molecule type" value="Genomic_DNA"/>
</dbReference>
<keyword evidence="10" id="KW-0833">Ubl conjugation pathway</keyword>
<dbReference type="InterPro" id="IPR002867">
    <property type="entry name" value="IBR_dom"/>
</dbReference>
<dbReference type="PROSITE" id="PS51873">
    <property type="entry name" value="TRIAD"/>
    <property type="match status" value="1"/>
</dbReference>
<dbReference type="AlphaFoldDB" id="A0AAE2D9H2"/>
<organism evidence="17 18">
    <name type="scientific">Schistosoma mekongi</name>
    <name type="common">Parasitic worm</name>
    <dbReference type="NCBI Taxonomy" id="38744"/>
    <lineage>
        <taxon>Eukaryota</taxon>
        <taxon>Metazoa</taxon>
        <taxon>Spiralia</taxon>
        <taxon>Lophotrochozoa</taxon>
        <taxon>Platyhelminthes</taxon>
        <taxon>Trematoda</taxon>
        <taxon>Digenea</taxon>
        <taxon>Strigeidida</taxon>
        <taxon>Schistosomatoidea</taxon>
        <taxon>Schistosomatidae</taxon>
        <taxon>Schistosoma</taxon>
    </lineage>
</organism>
<name>A0AAE2D9H2_SCHME</name>
<feature type="transmembrane region" description="Helical" evidence="15">
    <location>
        <begin position="289"/>
        <end position="313"/>
    </location>
</feature>
<evidence type="ECO:0000256" key="3">
    <source>
        <dbReference type="ARBA" id="ARBA00005227"/>
    </source>
</evidence>
<keyword evidence="7" id="KW-0732">Signal</keyword>
<feature type="transmembrane region" description="Helical" evidence="15">
    <location>
        <begin position="226"/>
        <end position="247"/>
    </location>
</feature>
<evidence type="ECO:0000256" key="4">
    <source>
        <dbReference type="ARBA" id="ARBA00022679"/>
    </source>
</evidence>
<feature type="transmembrane region" description="Helical" evidence="15">
    <location>
        <begin position="140"/>
        <end position="159"/>
    </location>
</feature>